<name>A0A4Y2FC12_ARAVE</name>
<accession>A0A4Y2FC12</accession>
<evidence type="ECO:0000313" key="1">
    <source>
        <dbReference type="EMBL" id="GBM39063.1"/>
    </source>
</evidence>
<proteinExistence type="predicted"/>
<gene>
    <name evidence="1" type="ORF">AVEN_190209_1</name>
</gene>
<sequence length="128" mass="14627">MFLQEINSLVNIYLFINTLSVIRQSTDSSRKRLLVIGLSLVQTARVAWPNFEPLEVCTCGLWSVELEQSCRSYGAWLCKYLGSIRVNGCNGADWSFDVRAIYRYNAGNHRCTYKPTSHIDSSHSDDRK</sequence>
<organism evidence="1 2">
    <name type="scientific">Araneus ventricosus</name>
    <name type="common">Orbweaver spider</name>
    <name type="synonym">Epeira ventricosa</name>
    <dbReference type="NCBI Taxonomy" id="182803"/>
    <lineage>
        <taxon>Eukaryota</taxon>
        <taxon>Metazoa</taxon>
        <taxon>Ecdysozoa</taxon>
        <taxon>Arthropoda</taxon>
        <taxon>Chelicerata</taxon>
        <taxon>Arachnida</taxon>
        <taxon>Araneae</taxon>
        <taxon>Araneomorphae</taxon>
        <taxon>Entelegynae</taxon>
        <taxon>Araneoidea</taxon>
        <taxon>Araneidae</taxon>
        <taxon>Araneus</taxon>
    </lineage>
</organism>
<dbReference type="Proteomes" id="UP000499080">
    <property type="component" value="Unassembled WGS sequence"/>
</dbReference>
<evidence type="ECO:0000313" key="2">
    <source>
        <dbReference type="Proteomes" id="UP000499080"/>
    </source>
</evidence>
<keyword evidence="2" id="KW-1185">Reference proteome</keyword>
<dbReference type="EMBL" id="BGPR01000884">
    <property type="protein sequence ID" value="GBM39063.1"/>
    <property type="molecule type" value="Genomic_DNA"/>
</dbReference>
<reference evidence="1 2" key="1">
    <citation type="journal article" date="2019" name="Sci. Rep.">
        <title>Orb-weaving spider Araneus ventricosus genome elucidates the spidroin gene catalogue.</title>
        <authorList>
            <person name="Kono N."/>
            <person name="Nakamura H."/>
            <person name="Ohtoshi R."/>
            <person name="Moran D.A.P."/>
            <person name="Shinohara A."/>
            <person name="Yoshida Y."/>
            <person name="Fujiwara M."/>
            <person name="Mori M."/>
            <person name="Tomita M."/>
            <person name="Arakawa K."/>
        </authorList>
    </citation>
    <scope>NUCLEOTIDE SEQUENCE [LARGE SCALE GENOMIC DNA]</scope>
</reference>
<dbReference type="AlphaFoldDB" id="A0A4Y2FC12"/>
<protein>
    <submittedName>
        <fullName evidence="1">Uncharacterized protein</fullName>
    </submittedName>
</protein>
<comment type="caution">
    <text evidence="1">The sequence shown here is derived from an EMBL/GenBank/DDBJ whole genome shotgun (WGS) entry which is preliminary data.</text>
</comment>